<proteinExistence type="predicted"/>
<comment type="caution">
    <text evidence="6">The sequence shown here is derived from an EMBL/GenBank/DDBJ whole genome shotgun (WGS) entry which is preliminary data.</text>
</comment>
<dbReference type="SUPFAM" id="SSF52172">
    <property type="entry name" value="CheY-like"/>
    <property type="match status" value="1"/>
</dbReference>
<dbReference type="OrthoDB" id="5945638at2"/>
<dbReference type="Pfam" id="PF00072">
    <property type="entry name" value="Response_reg"/>
    <property type="match status" value="1"/>
</dbReference>
<dbReference type="PANTHER" id="PTHR43214">
    <property type="entry name" value="TWO-COMPONENT RESPONSE REGULATOR"/>
    <property type="match status" value="1"/>
</dbReference>
<dbReference type="GO" id="GO:0000160">
    <property type="term" value="P:phosphorelay signal transduction system"/>
    <property type="evidence" value="ECO:0007669"/>
    <property type="project" value="InterPro"/>
</dbReference>
<evidence type="ECO:0000256" key="1">
    <source>
        <dbReference type="ARBA" id="ARBA00022553"/>
    </source>
</evidence>
<name>A0A4R3YYT8_9GAMM</name>
<evidence type="ECO:0000313" key="6">
    <source>
        <dbReference type="EMBL" id="TCV97796.1"/>
    </source>
</evidence>
<dbReference type="CDD" id="cd06170">
    <property type="entry name" value="LuxR_C_like"/>
    <property type="match status" value="1"/>
</dbReference>
<dbReference type="CDD" id="cd17535">
    <property type="entry name" value="REC_NarL-like"/>
    <property type="match status" value="1"/>
</dbReference>
<dbReference type="InterPro" id="IPR016032">
    <property type="entry name" value="Sig_transdc_resp-reg_C-effctor"/>
</dbReference>
<dbReference type="GO" id="GO:0003677">
    <property type="term" value="F:DNA binding"/>
    <property type="evidence" value="ECO:0007669"/>
    <property type="project" value="UniProtKB-KW"/>
</dbReference>
<dbReference type="GO" id="GO:0006355">
    <property type="term" value="P:regulation of DNA-templated transcription"/>
    <property type="evidence" value="ECO:0007669"/>
    <property type="project" value="InterPro"/>
</dbReference>
<sequence length="210" mass="23080">MRVIISDDHPVVLMGLKAALQSYGDKFRIVGEARNGQELVSLLSREPCDLLITDFSMPDDQLSEDGLSMLAGLRKSHPQLSILVLTMLSNPALVQGMLAVGVSGVVDKMAMTRELMLAIDVICAGRIYLSERTRKQIEEAVMVSDEPGSMSPREAEVVRFLAQGLTVSEIARRTGRSVKTVSQQKRDAMRKLGLDGDKQLYDYARSNGLL</sequence>
<gene>
    <name evidence="6" type="ORF">EC912_101813</name>
</gene>
<keyword evidence="1 3" id="KW-0597">Phosphoprotein</keyword>
<feature type="modified residue" description="4-aspartylphosphate" evidence="3">
    <location>
        <position position="54"/>
    </location>
</feature>
<organism evidence="6 7">
    <name type="scientific">Luteibacter rhizovicinus</name>
    <dbReference type="NCBI Taxonomy" id="242606"/>
    <lineage>
        <taxon>Bacteria</taxon>
        <taxon>Pseudomonadati</taxon>
        <taxon>Pseudomonadota</taxon>
        <taxon>Gammaproteobacteria</taxon>
        <taxon>Lysobacterales</taxon>
        <taxon>Rhodanobacteraceae</taxon>
        <taxon>Luteibacter</taxon>
    </lineage>
</organism>
<dbReference type="Gene3D" id="3.40.50.2300">
    <property type="match status" value="1"/>
</dbReference>
<dbReference type="PROSITE" id="PS50110">
    <property type="entry name" value="RESPONSE_REGULATORY"/>
    <property type="match status" value="1"/>
</dbReference>
<keyword evidence="7" id="KW-1185">Reference proteome</keyword>
<dbReference type="InterPro" id="IPR001789">
    <property type="entry name" value="Sig_transdc_resp-reg_receiver"/>
</dbReference>
<protein>
    <submittedName>
        <fullName evidence="6">LuxR family two component transcriptional regulator</fullName>
    </submittedName>
</protein>
<dbReference type="Pfam" id="PF00196">
    <property type="entry name" value="GerE"/>
    <property type="match status" value="1"/>
</dbReference>
<dbReference type="PRINTS" id="PR00038">
    <property type="entry name" value="HTHLUXR"/>
</dbReference>
<dbReference type="SMART" id="SM00421">
    <property type="entry name" value="HTH_LUXR"/>
    <property type="match status" value="1"/>
</dbReference>
<dbReference type="InterPro" id="IPR036388">
    <property type="entry name" value="WH-like_DNA-bd_sf"/>
</dbReference>
<accession>A0A4R3YYT8</accession>
<evidence type="ECO:0000256" key="2">
    <source>
        <dbReference type="ARBA" id="ARBA00023125"/>
    </source>
</evidence>
<dbReference type="InterPro" id="IPR011006">
    <property type="entry name" value="CheY-like_superfamily"/>
</dbReference>
<dbReference type="EMBL" id="SMCS01000001">
    <property type="protein sequence ID" value="TCV97796.1"/>
    <property type="molecule type" value="Genomic_DNA"/>
</dbReference>
<dbReference type="AlphaFoldDB" id="A0A4R3YYT8"/>
<dbReference type="SMART" id="SM00448">
    <property type="entry name" value="REC"/>
    <property type="match status" value="1"/>
</dbReference>
<evidence type="ECO:0000313" key="7">
    <source>
        <dbReference type="Proteomes" id="UP000295645"/>
    </source>
</evidence>
<evidence type="ECO:0000259" key="5">
    <source>
        <dbReference type="PROSITE" id="PS50110"/>
    </source>
</evidence>
<feature type="domain" description="Response regulatory" evidence="5">
    <location>
        <begin position="2"/>
        <end position="123"/>
    </location>
</feature>
<dbReference type="PROSITE" id="PS50043">
    <property type="entry name" value="HTH_LUXR_2"/>
    <property type="match status" value="1"/>
</dbReference>
<dbReference type="Gene3D" id="1.10.10.10">
    <property type="entry name" value="Winged helix-like DNA-binding domain superfamily/Winged helix DNA-binding domain"/>
    <property type="match status" value="1"/>
</dbReference>
<dbReference type="RefSeq" id="WP_132141814.1">
    <property type="nucleotide sequence ID" value="NZ_SMCS01000001.1"/>
</dbReference>
<reference evidence="6 7" key="1">
    <citation type="submission" date="2019-03" db="EMBL/GenBank/DDBJ databases">
        <title>Above-ground endophytic microbial communities from plants in different locations in the United States.</title>
        <authorList>
            <person name="Frank C."/>
        </authorList>
    </citation>
    <scope>NUCLEOTIDE SEQUENCE [LARGE SCALE GENOMIC DNA]</scope>
    <source>
        <strain evidence="6 7">LP_13_YM</strain>
    </source>
</reference>
<dbReference type="InterPro" id="IPR058245">
    <property type="entry name" value="NreC/VraR/RcsB-like_REC"/>
</dbReference>
<evidence type="ECO:0000259" key="4">
    <source>
        <dbReference type="PROSITE" id="PS50043"/>
    </source>
</evidence>
<feature type="domain" description="HTH luxR-type" evidence="4">
    <location>
        <begin position="143"/>
        <end position="208"/>
    </location>
</feature>
<dbReference type="SUPFAM" id="SSF46894">
    <property type="entry name" value="C-terminal effector domain of the bipartite response regulators"/>
    <property type="match status" value="1"/>
</dbReference>
<dbReference type="Proteomes" id="UP000295645">
    <property type="component" value="Unassembled WGS sequence"/>
</dbReference>
<dbReference type="PANTHER" id="PTHR43214:SF17">
    <property type="entry name" value="TRANSCRIPTIONAL REGULATORY PROTEIN RCSB"/>
    <property type="match status" value="1"/>
</dbReference>
<evidence type="ECO:0000256" key="3">
    <source>
        <dbReference type="PROSITE-ProRule" id="PRU00169"/>
    </source>
</evidence>
<dbReference type="InterPro" id="IPR039420">
    <property type="entry name" value="WalR-like"/>
</dbReference>
<dbReference type="InterPro" id="IPR000792">
    <property type="entry name" value="Tscrpt_reg_LuxR_C"/>
</dbReference>
<keyword evidence="2" id="KW-0238">DNA-binding</keyword>